<dbReference type="EMBL" id="CAMAPE010000004">
    <property type="protein sequence ID" value="CAH9059114.1"/>
    <property type="molecule type" value="Genomic_DNA"/>
</dbReference>
<evidence type="ECO:0000313" key="4">
    <source>
        <dbReference type="Proteomes" id="UP001152484"/>
    </source>
</evidence>
<dbReference type="Proteomes" id="UP001152484">
    <property type="component" value="Unassembled WGS sequence"/>
</dbReference>
<evidence type="ECO:0000313" key="2">
    <source>
        <dbReference type="EMBL" id="CAH9059114.1"/>
    </source>
</evidence>
<dbReference type="AlphaFoldDB" id="A0A9P0YIJ4"/>
<evidence type="ECO:0000313" key="3">
    <source>
        <dbReference type="EMBL" id="CAH9059138.1"/>
    </source>
</evidence>
<name>A0A9P0YIJ4_CUSEU</name>
<organism evidence="2 4">
    <name type="scientific">Cuscuta europaea</name>
    <name type="common">European dodder</name>
    <dbReference type="NCBI Taxonomy" id="41803"/>
    <lineage>
        <taxon>Eukaryota</taxon>
        <taxon>Viridiplantae</taxon>
        <taxon>Streptophyta</taxon>
        <taxon>Embryophyta</taxon>
        <taxon>Tracheophyta</taxon>
        <taxon>Spermatophyta</taxon>
        <taxon>Magnoliopsida</taxon>
        <taxon>eudicotyledons</taxon>
        <taxon>Gunneridae</taxon>
        <taxon>Pentapetalae</taxon>
        <taxon>asterids</taxon>
        <taxon>lamiids</taxon>
        <taxon>Solanales</taxon>
        <taxon>Convolvulaceae</taxon>
        <taxon>Cuscuteae</taxon>
        <taxon>Cuscuta</taxon>
        <taxon>Cuscuta subgen. Cuscuta</taxon>
    </lineage>
</organism>
<gene>
    <name evidence="2" type="ORF">CEURO_LOCUS1366</name>
    <name evidence="3" type="ORF">CEURO_LOCUS1370</name>
</gene>
<dbReference type="EMBL" id="CAMAPE010000004">
    <property type="protein sequence ID" value="CAH9059138.1"/>
    <property type="molecule type" value="Genomic_DNA"/>
</dbReference>
<sequence length="106" mass="11859">MGDQGLGGACRSKSGLGGAGRSCGWAGRNFGRVGRSRRGGRRQVAAFRAVCEARDKWRRIGRWGRRIRRVDMGSVMMPWGMVVLPAGRRLVARRAVRRGSEQWCNW</sequence>
<accession>A0A9P0YIJ4</accession>
<reference evidence="2" key="1">
    <citation type="submission" date="2022-07" db="EMBL/GenBank/DDBJ databases">
        <authorList>
            <person name="Macas J."/>
            <person name="Novak P."/>
            <person name="Neumann P."/>
        </authorList>
    </citation>
    <scope>NUCLEOTIDE SEQUENCE</scope>
</reference>
<proteinExistence type="predicted"/>
<protein>
    <submittedName>
        <fullName evidence="2">Uncharacterized protein</fullName>
    </submittedName>
</protein>
<comment type="caution">
    <text evidence="2">The sequence shown here is derived from an EMBL/GenBank/DDBJ whole genome shotgun (WGS) entry which is preliminary data.</text>
</comment>
<evidence type="ECO:0000256" key="1">
    <source>
        <dbReference type="SAM" id="MobiDB-lite"/>
    </source>
</evidence>
<keyword evidence="4" id="KW-1185">Reference proteome</keyword>
<feature type="region of interest" description="Disordered" evidence="1">
    <location>
        <begin position="1"/>
        <end position="41"/>
    </location>
</feature>